<dbReference type="GO" id="GO:0000976">
    <property type="term" value="F:transcription cis-regulatory region binding"/>
    <property type="evidence" value="ECO:0007669"/>
    <property type="project" value="TreeGrafter"/>
</dbReference>
<dbReference type="RefSeq" id="WP_037565648.1">
    <property type="nucleotide sequence ID" value="NZ_CP045927.1"/>
</dbReference>
<dbReference type="EMBL" id="WMFL01000041">
    <property type="protein sequence ID" value="NJI01782.1"/>
    <property type="molecule type" value="Genomic_DNA"/>
</dbReference>
<accession>A0A2T4MEJ1</accession>
<dbReference type="InterPro" id="IPR041479">
    <property type="entry name" value="TetR_CgmR_C"/>
</dbReference>
<evidence type="ECO:0000256" key="4">
    <source>
        <dbReference type="PROSITE-ProRule" id="PRU00335"/>
    </source>
</evidence>
<dbReference type="GeneID" id="57692795"/>
<gene>
    <name evidence="6" type="ORF">GLV84_02740</name>
</gene>
<keyword evidence="1" id="KW-0805">Transcription regulation</keyword>
<sequence length="186" mass="20633">MARKSKRVQILEAAALIVYEKGVDALTLDAVGKRAGVSKGGLLYHFKSKDGLIEALVQYANHLYQDNVENALDMSLSQGRYLNALIEATRTHRAEHAPITSGLLAAHGTNKDHLAPLKASYAQWQSTIINEGVDPVDATIMRLAIDGLWLSEIFEFSAIDETMREAVLNRLKAYTQRETVFNHDNI</sequence>
<dbReference type="SUPFAM" id="SSF46689">
    <property type="entry name" value="Homeodomain-like"/>
    <property type="match status" value="1"/>
</dbReference>
<evidence type="ECO:0000259" key="5">
    <source>
        <dbReference type="PROSITE" id="PS50977"/>
    </source>
</evidence>
<feature type="domain" description="HTH tetR-type" evidence="5">
    <location>
        <begin position="4"/>
        <end position="64"/>
    </location>
</feature>
<evidence type="ECO:0000256" key="2">
    <source>
        <dbReference type="ARBA" id="ARBA00023125"/>
    </source>
</evidence>
<dbReference type="InterPro" id="IPR036271">
    <property type="entry name" value="Tet_transcr_reg_TetR-rel_C_sf"/>
</dbReference>
<dbReference type="PANTHER" id="PTHR30055:SF234">
    <property type="entry name" value="HTH-TYPE TRANSCRIPTIONAL REGULATOR BETI"/>
    <property type="match status" value="1"/>
</dbReference>
<evidence type="ECO:0000313" key="7">
    <source>
        <dbReference type="Proteomes" id="UP000646308"/>
    </source>
</evidence>
<dbReference type="Pfam" id="PF00440">
    <property type="entry name" value="TetR_N"/>
    <property type="match status" value="1"/>
</dbReference>
<dbReference type="GO" id="GO:0003700">
    <property type="term" value="F:DNA-binding transcription factor activity"/>
    <property type="evidence" value="ECO:0007669"/>
    <property type="project" value="TreeGrafter"/>
</dbReference>
<dbReference type="PROSITE" id="PS50977">
    <property type="entry name" value="HTH_TETR_2"/>
    <property type="match status" value="1"/>
</dbReference>
<feature type="DNA-binding region" description="H-T-H motif" evidence="4">
    <location>
        <begin position="27"/>
        <end position="46"/>
    </location>
</feature>
<dbReference type="PANTHER" id="PTHR30055">
    <property type="entry name" value="HTH-TYPE TRANSCRIPTIONAL REGULATOR RUTR"/>
    <property type="match status" value="1"/>
</dbReference>
<name>A0A2T4MEJ1_9STAP</name>
<dbReference type="SUPFAM" id="SSF48498">
    <property type="entry name" value="Tetracyclin repressor-like, C-terminal domain"/>
    <property type="match status" value="1"/>
</dbReference>
<dbReference type="PRINTS" id="PR00455">
    <property type="entry name" value="HTHTETR"/>
</dbReference>
<dbReference type="Proteomes" id="UP000646308">
    <property type="component" value="Unassembled WGS sequence"/>
</dbReference>
<proteinExistence type="predicted"/>
<reference evidence="6" key="1">
    <citation type="submission" date="2019-11" db="EMBL/GenBank/DDBJ databases">
        <title>Whole genome comparisons of Staphylococcus agnetis isolates from cattle and chickens.</title>
        <authorList>
            <person name="Rhoads D."/>
            <person name="Shwani A."/>
            <person name="Adkins P."/>
            <person name="Calcutt M."/>
            <person name="Middleton J."/>
        </authorList>
    </citation>
    <scope>NUCLEOTIDE SEQUENCE</scope>
    <source>
        <strain evidence="6">1387</strain>
    </source>
</reference>
<evidence type="ECO:0000313" key="6">
    <source>
        <dbReference type="EMBL" id="NJI01782.1"/>
    </source>
</evidence>
<dbReference type="InterPro" id="IPR009057">
    <property type="entry name" value="Homeodomain-like_sf"/>
</dbReference>
<dbReference type="Gene3D" id="1.10.357.10">
    <property type="entry name" value="Tetracycline Repressor, domain 2"/>
    <property type="match status" value="1"/>
</dbReference>
<evidence type="ECO:0000256" key="3">
    <source>
        <dbReference type="ARBA" id="ARBA00023163"/>
    </source>
</evidence>
<evidence type="ECO:0000256" key="1">
    <source>
        <dbReference type="ARBA" id="ARBA00023015"/>
    </source>
</evidence>
<dbReference type="InterPro" id="IPR050109">
    <property type="entry name" value="HTH-type_TetR-like_transc_reg"/>
</dbReference>
<dbReference type="AlphaFoldDB" id="A0A2T4MEJ1"/>
<dbReference type="Pfam" id="PF17937">
    <property type="entry name" value="TetR_C_28"/>
    <property type="match status" value="1"/>
</dbReference>
<organism evidence="6 7">
    <name type="scientific">Staphylococcus agnetis</name>
    <dbReference type="NCBI Taxonomy" id="985762"/>
    <lineage>
        <taxon>Bacteria</taxon>
        <taxon>Bacillati</taxon>
        <taxon>Bacillota</taxon>
        <taxon>Bacilli</taxon>
        <taxon>Bacillales</taxon>
        <taxon>Staphylococcaceae</taxon>
        <taxon>Staphylococcus</taxon>
    </lineage>
</organism>
<comment type="caution">
    <text evidence="6">The sequence shown here is derived from an EMBL/GenBank/DDBJ whole genome shotgun (WGS) entry which is preliminary data.</text>
</comment>
<dbReference type="InterPro" id="IPR001647">
    <property type="entry name" value="HTH_TetR"/>
</dbReference>
<keyword evidence="2 4" id="KW-0238">DNA-binding</keyword>
<keyword evidence="3" id="KW-0804">Transcription</keyword>
<protein>
    <submittedName>
        <fullName evidence="6">TetR family transcriptional regulator</fullName>
    </submittedName>
</protein>